<sequence>MERVVSFELKLETAAQETVLGRPTSPVSLEFATIGRNDMMRLAIVDSLVFDETGCSKEEAPPQGTRTLVRSSFAGPLEGSAAEELFSFKVRDKIDEEETRKSGDSTSPNIWSSRPSSWSNASYTMSEDGASLNPFFRARSEQLAASRDPSPIPSRFRTSASSSSSGVSRQSTRHVQWSQRSNSLTAEERRHGQVTFQEPIITSHVRARKCKSTTIMAVFKPVKERYDLSEGQLHAHAMVYARAKGITLEEAYAQISAKSKRGVGSAGSNSQSGERICEEEAELCTKSSASNSYA</sequence>
<organism evidence="2 3">
    <name type="scientific">Chlamydomonas eustigma</name>
    <dbReference type="NCBI Taxonomy" id="1157962"/>
    <lineage>
        <taxon>Eukaryota</taxon>
        <taxon>Viridiplantae</taxon>
        <taxon>Chlorophyta</taxon>
        <taxon>core chlorophytes</taxon>
        <taxon>Chlorophyceae</taxon>
        <taxon>CS clade</taxon>
        <taxon>Chlamydomonadales</taxon>
        <taxon>Chlamydomonadaceae</taxon>
        <taxon>Chlamydomonas</taxon>
    </lineage>
</organism>
<keyword evidence="3" id="KW-1185">Reference proteome</keyword>
<comment type="caution">
    <text evidence="2">The sequence shown here is derived from an EMBL/GenBank/DDBJ whole genome shotgun (WGS) entry which is preliminary data.</text>
</comment>
<evidence type="ECO:0000256" key="1">
    <source>
        <dbReference type="SAM" id="MobiDB-lite"/>
    </source>
</evidence>
<feature type="region of interest" description="Disordered" evidence="1">
    <location>
        <begin position="95"/>
        <end position="118"/>
    </location>
</feature>
<reference evidence="2 3" key="1">
    <citation type="submission" date="2017-08" db="EMBL/GenBank/DDBJ databases">
        <title>Acidophilic green algal genome provides insights into adaptation to an acidic environment.</title>
        <authorList>
            <person name="Hirooka S."/>
            <person name="Hirose Y."/>
            <person name="Kanesaki Y."/>
            <person name="Higuchi S."/>
            <person name="Fujiwara T."/>
            <person name="Onuma R."/>
            <person name="Era A."/>
            <person name="Ohbayashi R."/>
            <person name="Uzuka A."/>
            <person name="Nozaki H."/>
            <person name="Yoshikawa H."/>
            <person name="Miyagishima S.Y."/>
        </authorList>
    </citation>
    <scope>NUCLEOTIDE SEQUENCE [LARGE SCALE GENOMIC DNA]</scope>
    <source>
        <strain evidence="2 3">NIES-2499</strain>
    </source>
</reference>
<feature type="compositionally biased region" description="Low complexity" evidence="1">
    <location>
        <begin position="105"/>
        <end position="118"/>
    </location>
</feature>
<proteinExistence type="predicted"/>
<feature type="compositionally biased region" description="Polar residues" evidence="1">
    <location>
        <begin position="285"/>
        <end position="294"/>
    </location>
</feature>
<accession>A0A250X7R0</accession>
<name>A0A250X7R0_9CHLO</name>
<dbReference type="AlphaFoldDB" id="A0A250X7R0"/>
<evidence type="ECO:0000313" key="3">
    <source>
        <dbReference type="Proteomes" id="UP000232323"/>
    </source>
</evidence>
<evidence type="ECO:0000313" key="2">
    <source>
        <dbReference type="EMBL" id="GAX78922.1"/>
    </source>
</evidence>
<dbReference type="Proteomes" id="UP000232323">
    <property type="component" value="Unassembled WGS sequence"/>
</dbReference>
<gene>
    <name evidence="2" type="ORF">CEUSTIGMA_g6361.t1</name>
</gene>
<feature type="compositionally biased region" description="Polar residues" evidence="1">
    <location>
        <begin position="174"/>
        <end position="185"/>
    </location>
</feature>
<dbReference type="EMBL" id="BEGY01000037">
    <property type="protein sequence ID" value="GAX78922.1"/>
    <property type="molecule type" value="Genomic_DNA"/>
</dbReference>
<feature type="compositionally biased region" description="Low complexity" evidence="1">
    <location>
        <begin position="154"/>
        <end position="170"/>
    </location>
</feature>
<feature type="region of interest" description="Disordered" evidence="1">
    <location>
        <begin position="142"/>
        <end position="191"/>
    </location>
</feature>
<protein>
    <submittedName>
        <fullName evidence="2">Uncharacterized protein</fullName>
    </submittedName>
</protein>
<feature type="region of interest" description="Disordered" evidence="1">
    <location>
        <begin position="258"/>
        <end position="294"/>
    </location>
</feature>